<protein>
    <submittedName>
        <fullName evidence="1">Uncharacterized protein</fullName>
    </submittedName>
</protein>
<gene>
    <name evidence="1" type="ORF">HELGO_WM24237</name>
</gene>
<sequence>MTLSLIRTTASGVPECITATDSSIDVGGITPGQFGQKALPVASFETNTSQKITPSASWDVPLNATSVRAYSGMTLGFTIANVLQGAIQTPYEGVYKLSLQLTMAANESDIGLYDVFSTYQAEIRESSSNIPLIMQMDMTDVDANAAGSNNGGSADKTRSIEKFVYLPAGTNLRALVKCIDGNGNHTVPGFTGTIQYRGPATQTI</sequence>
<organism evidence="1">
    <name type="scientific">uncultured Thiotrichaceae bacterium</name>
    <dbReference type="NCBI Taxonomy" id="298394"/>
    <lineage>
        <taxon>Bacteria</taxon>
        <taxon>Pseudomonadati</taxon>
        <taxon>Pseudomonadota</taxon>
        <taxon>Gammaproteobacteria</taxon>
        <taxon>Thiotrichales</taxon>
        <taxon>Thiotrichaceae</taxon>
        <taxon>environmental samples</taxon>
    </lineage>
</organism>
<dbReference type="EMBL" id="CACVAT010000567">
    <property type="protein sequence ID" value="CAA6830199.1"/>
    <property type="molecule type" value="Genomic_DNA"/>
</dbReference>
<reference evidence="1" key="1">
    <citation type="submission" date="2020-01" db="EMBL/GenBank/DDBJ databases">
        <authorList>
            <person name="Meier V. D."/>
            <person name="Meier V D."/>
        </authorList>
    </citation>
    <scope>NUCLEOTIDE SEQUENCE</scope>
    <source>
        <strain evidence="1">HLG_WM_MAG_09</strain>
    </source>
</reference>
<proteinExistence type="predicted"/>
<accession>A0A6S6UDZ9</accession>
<dbReference type="AlphaFoldDB" id="A0A6S6UDZ9"/>
<name>A0A6S6UDZ9_9GAMM</name>
<evidence type="ECO:0000313" key="1">
    <source>
        <dbReference type="EMBL" id="CAA6830199.1"/>
    </source>
</evidence>